<sequence length="281" mass="32403">MNVRSKCLCLLAIVIILYSILFYFKSNNDPLVSAISSRTMSIPNGYFTCDTRKNNSTIDGEKYKTCLKWSRNDAFWAVQDLRHKSFKNFLNTSSLIIEVGGNTGLDTSKFIELYNCSIISFEPLIQMSNDLKKKFETNSKVEIQPYGLGNQARTISIEPFDNENTGTSMFRKVSNKNSTKIQTIEILNIIEVIQNIRKTKTLNNGMIDMISINCEGCEFEILPALISNNLLQYFRIIQFASHMNFLNDSSCIYCQIEQTLEKTHQIIYQYTMLWEAWVMKN</sequence>
<evidence type="ECO:0000256" key="1">
    <source>
        <dbReference type="SAM" id="Phobius"/>
    </source>
</evidence>
<dbReference type="AlphaFoldDB" id="A0A814UFS5"/>
<dbReference type="Proteomes" id="UP000663845">
    <property type="component" value="Unassembled WGS sequence"/>
</dbReference>
<dbReference type="Proteomes" id="UP000663844">
    <property type="component" value="Unassembled WGS sequence"/>
</dbReference>
<dbReference type="SUPFAM" id="SSF53335">
    <property type="entry name" value="S-adenosyl-L-methionine-dependent methyltransferases"/>
    <property type="match status" value="1"/>
</dbReference>
<organism evidence="2 4">
    <name type="scientific">Adineta steineri</name>
    <dbReference type="NCBI Taxonomy" id="433720"/>
    <lineage>
        <taxon>Eukaryota</taxon>
        <taxon>Metazoa</taxon>
        <taxon>Spiralia</taxon>
        <taxon>Gnathifera</taxon>
        <taxon>Rotifera</taxon>
        <taxon>Eurotatoria</taxon>
        <taxon>Bdelloidea</taxon>
        <taxon>Adinetida</taxon>
        <taxon>Adinetidae</taxon>
        <taxon>Adineta</taxon>
    </lineage>
</organism>
<dbReference type="InterPro" id="IPR029063">
    <property type="entry name" value="SAM-dependent_MTases_sf"/>
</dbReference>
<dbReference type="Gene3D" id="3.40.50.150">
    <property type="entry name" value="Vaccinia Virus protein VP39"/>
    <property type="match status" value="1"/>
</dbReference>
<dbReference type="NCBIfam" id="TIGR01444">
    <property type="entry name" value="fkbM_fam"/>
    <property type="match status" value="1"/>
</dbReference>
<accession>A0A814UFS5</accession>
<evidence type="ECO:0008006" key="5">
    <source>
        <dbReference type="Google" id="ProtNLM"/>
    </source>
</evidence>
<proteinExistence type="predicted"/>
<evidence type="ECO:0000313" key="3">
    <source>
        <dbReference type="EMBL" id="CAF3633637.1"/>
    </source>
</evidence>
<feature type="transmembrane region" description="Helical" evidence="1">
    <location>
        <begin position="7"/>
        <end position="24"/>
    </location>
</feature>
<protein>
    <recommendedName>
        <fullName evidence="5">Methyltransferase FkbM domain-containing protein</fullName>
    </recommendedName>
</protein>
<keyword evidence="1" id="KW-0812">Transmembrane</keyword>
<evidence type="ECO:0000313" key="4">
    <source>
        <dbReference type="Proteomes" id="UP000663845"/>
    </source>
</evidence>
<evidence type="ECO:0000313" key="2">
    <source>
        <dbReference type="EMBL" id="CAF1176270.1"/>
    </source>
</evidence>
<dbReference type="EMBL" id="CAJNOG010000327">
    <property type="protein sequence ID" value="CAF1176270.1"/>
    <property type="molecule type" value="Genomic_DNA"/>
</dbReference>
<keyword evidence="1" id="KW-1133">Transmembrane helix</keyword>
<keyword evidence="1" id="KW-0472">Membrane</keyword>
<gene>
    <name evidence="2" type="ORF">JYZ213_LOCUS25513</name>
    <name evidence="3" type="ORF">OXD698_LOCUS8077</name>
</gene>
<name>A0A814UFS5_9BILA</name>
<dbReference type="EMBL" id="CAJOAZ010000382">
    <property type="protein sequence ID" value="CAF3633637.1"/>
    <property type="molecule type" value="Genomic_DNA"/>
</dbReference>
<dbReference type="InterPro" id="IPR006342">
    <property type="entry name" value="FkbM_mtfrase"/>
</dbReference>
<reference evidence="2" key="1">
    <citation type="submission" date="2021-02" db="EMBL/GenBank/DDBJ databases">
        <authorList>
            <person name="Nowell W R."/>
        </authorList>
    </citation>
    <scope>NUCLEOTIDE SEQUENCE</scope>
</reference>
<comment type="caution">
    <text evidence="2">The sequence shown here is derived from an EMBL/GenBank/DDBJ whole genome shotgun (WGS) entry which is preliminary data.</text>
</comment>